<dbReference type="InterPro" id="IPR035940">
    <property type="entry name" value="CAP_sf"/>
</dbReference>
<dbReference type="PRINTS" id="PR00837">
    <property type="entry name" value="V5TPXLIKE"/>
</dbReference>
<gene>
    <name evidence="3" type="ORF">CAMP_LOCUS10222</name>
</gene>
<evidence type="ECO:0000256" key="1">
    <source>
        <dbReference type="SAM" id="SignalP"/>
    </source>
</evidence>
<dbReference type="EMBL" id="CANHGI010000004">
    <property type="protein sequence ID" value="CAI5447585.1"/>
    <property type="molecule type" value="Genomic_DNA"/>
</dbReference>
<keyword evidence="1" id="KW-0732">Signal</keyword>
<keyword evidence="4" id="KW-1185">Reference proteome</keyword>
<dbReference type="InterPro" id="IPR014044">
    <property type="entry name" value="CAP_dom"/>
</dbReference>
<dbReference type="AlphaFoldDB" id="A0A9P1IMZ3"/>
<feature type="domain" description="SCP" evidence="2">
    <location>
        <begin position="23"/>
        <end position="177"/>
    </location>
</feature>
<dbReference type="SMART" id="SM00198">
    <property type="entry name" value="SCP"/>
    <property type="match status" value="1"/>
</dbReference>
<dbReference type="Pfam" id="PF00188">
    <property type="entry name" value="CAP"/>
    <property type="match status" value="1"/>
</dbReference>
<reference evidence="3" key="1">
    <citation type="submission" date="2022-11" db="EMBL/GenBank/DDBJ databases">
        <authorList>
            <person name="Kikuchi T."/>
        </authorList>
    </citation>
    <scope>NUCLEOTIDE SEQUENCE</scope>
    <source>
        <strain evidence="3">PS1010</strain>
    </source>
</reference>
<dbReference type="SUPFAM" id="SSF55797">
    <property type="entry name" value="PR-1-like"/>
    <property type="match status" value="1"/>
</dbReference>
<dbReference type="Proteomes" id="UP001152747">
    <property type="component" value="Unassembled WGS sequence"/>
</dbReference>
<dbReference type="OrthoDB" id="5876828at2759"/>
<evidence type="ECO:0000313" key="4">
    <source>
        <dbReference type="Proteomes" id="UP001152747"/>
    </source>
</evidence>
<protein>
    <recommendedName>
        <fullName evidence="2">SCP domain-containing protein</fullName>
    </recommendedName>
</protein>
<accession>A0A9P1IMZ3</accession>
<feature type="signal peptide" evidence="1">
    <location>
        <begin position="1"/>
        <end position="18"/>
    </location>
</feature>
<organism evidence="3 4">
    <name type="scientific">Caenorhabditis angaria</name>
    <dbReference type="NCBI Taxonomy" id="860376"/>
    <lineage>
        <taxon>Eukaryota</taxon>
        <taxon>Metazoa</taxon>
        <taxon>Ecdysozoa</taxon>
        <taxon>Nematoda</taxon>
        <taxon>Chromadorea</taxon>
        <taxon>Rhabditida</taxon>
        <taxon>Rhabditina</taxon>
        <taxon>Rhabditomorpha</taxon>
        <taxon>Rhabditoidea</taxon>
        <taxon>Rhabditidae</taxon>
        <taxon>Peloderinae</taxon>
        <taxon>Caenorhabditis</taxon>
    </lineage>
</organism>
<dbReference type="Gene3D" id="3.40.33.10">
    <property type="entry name" value="CAP"/>
    <property type="match status" value="1"/>
</dbReference>
<sequence>MHLKLLFLCVSLIPVISAVFTAAGIRALVDGHNAFRRKIAKGQYHQKYGKFPEASNMRKIHWDRNLAQGAQAFANRHPNGHDDNCKTGENMYWMYDMGPTSHDSHAPRAIKMWGDEFISLGMVGIKTGNGVGANGHATQMAWADTSKLGCGISNWKDGKYMKTVVVCRYMSPGNWPNALMYKPGAPASRCPAGTRPDNGLCA</sequence>
<dbReference type="PRINTS" id="PR00838">
    <property type="entry name" value="V5ALLERGEN"/>
</dbReference>
<comment type="caution">
    <text evidence="3">The sequence shown here is derived from an EMBL/GenBank/DDBJ whole genome shotgun (WGS) entry which is preliminary data.</text>
</comment>
<dbReference type="InterPro" id="IPR001283">
    <property type="entry name" value="CRISP-related"/>
</dbReference>
<dbReference type="PANTHER" id="PTHR10334">
    <property type="entry name" value="CYSTEINE-RICH SECRETORY PROTEIN-RELATED"/>
    <property type="match status" value="1"/>
</dbReference>
<proteinExistence type="predicted"/>
<evidence type="ECO:0000313" key="3">
    <source>
        <dbReference type="EMBL" id="CAI5447585.1"/>
    </source>
</evidence>
<dbReference type="CDD" id="cd05380">
    <property type="entry name" value="CAP_euk"/>
    <property type="match status" value="1"/>
</dbReference>
<feature type="chain" id="PRO_5040249247" description="SCP domain-containing protein" evidence="1">
    <location>
        <begin position="19"/>
        <end position="202"/>
    </location>
</feature>
<evidence type="ECO:0000259" key="2">
    <source>
        <dbReference type="SMART" id="SM00198"/>
    </source>
</evidence>
<name>A0A9P1IMZ3_9PELO</name>
<dbReference type="InterPro" id="IPR002413">
    <property type="entry name" value="V5_allergen-like"/>
</dbReference>